<evidence type="ECO:0000313" key="2">
    <source>
        <dbReference type="Proteomes" id="UP000054560"/>
    </source>
</evidence>
<accession>A0A0L0FBA8</accession>
<keyword evidence="2" id="KW-1185">Reference proteome</keyword>
<dbReference type="AlphaFoldDB" id="A0A0L0FBA8"/>
<dbReference type="GeneID" id="25913925"/>
<organism evidence="1 2">
    <name type="scientific">Sphaeroforma arctica JP610</name>
    <dbReference type="NCBI Taxonomy" id="667725"/>
    <lineage>
        <taxon>Eukaryota</taxon>
        <taxon>Ichthyosporea</taxon>
        <taxon>Ichthyophonida</taxon>
        <taxon>Sphaeroforma</taxon>
    </lineage>
</organism>
<gene>
    <name evidence="1" type="ORF">SARC_13421</name>
</gene>
<sequence length="158" mass="17620">MLNGFTTVDQASIYQVLGERWMDIGMVDSVVLARHNKMLSILFIQPRSAMLETANSWRLSMTGNRKRLKRCCRTYKLTGVWAVMAYNLFKLTDQQVQQEAELTTEQPGAQQPQIADAEGSDKTLAVRLAKALDGLVKQLAKMGVEASGAPIQNFKGDR</sequence>
<proteinExistence type="predicted"/>
<name>A0A0L0FBA8_9EUKA</name>
<protein>
    <submittedName>
        <fullName evidence="1">Uncharacterized protein</fullName>
    </submittedName>
</protein>
<dbReference type="RefSeq" id="XP_014147921.1">
    <property type="nucleotide sequence ID" value="XM_014292446.1"/>
</dbReference>
<reference evidence="1 2" key="1">
    <citation type="submission" date="2011-02" db="EMBL/GenBank/DDBJ databases">
        <title>The Genome Sequence of Sphaeroforma arctica JP610.</title>
        <authorList>
            <consortium name="The Broad Institute Genome Sequencing Platform"/>
            <person name="Russ C."/>
            <person name="Cuomo C."/>
            <person name="Young S.K."/>
            <person name="Zeng Q."/>
            <person name="Gargeya S."/>
            <person name="Alvarado L."/>
            <person name="Berlin A."/>
            <person name="Chapman S.B."/>
            <person name="Chen Z."/>
            <person name="Freedman E."/>
            <person name="Gellesch M."/>
            <person name="Goldberg J."/>
            <person name="Griggs A."/>
            <person name="Gujja S."/>
            <person name="Heilman E."/>
            <person name="Heiman D."/>
            <person name="Howarth C."/>
            <person name="Mehta T."/>
            <person name="Neiman D."/>
            <person name="Pearson M."/>
            <person name="Roberts A."/>
            <person name="Saif S."/>
            <person name="Shea T."/>
            <person name="Shenoy N."/>
            <person name="Sisk P."/>
            <person name="Stolte C."/>
            <person name="Sykes S."/>
            <person name="White J."/>
            <person name="Yandava C."/>
            <person name="Burger G."/>
            <person name="Gray M.W."/>
            <person name="Holland P.W.H."/>
            <person name="King N."/>
            <person name="Lang F.B.F."/>
            <person name="Roger A.J."/>
            <person name="Ruiz-Trillo I."/>
            <person name="Haas B."/>
            <person name="Nusbaum C."/>
            <person name="Birren B."/>
        </authorList>
    </citation>
    <scope>NUCLEOTIDE SEQUENCE [LARGE SCALE GENOMIC DNA]</scope>
    <source>
        <strain evidence="1 2">JP610</strain>
    </source>
</reference>
<dbReference type="Proteomes" id="UP000054560">
    <property type="component" value="Unassembled WGS sequence"/>
</dbReference>
<dbReference type="EMBL" id="KQ244865">
    <property type="protein sequence ID" value="KNC74019.1"/>
    <property type="molecule type" value="Genomic_DNA"/>
</dbReference>
<evidence type="ECO:0000313" key="1">
    <source>
        <dbReference type="EMBL" id="KNC74019.1"/>
    </source>
</evidence>